<keyword evidence="3" id="KW-1185">Reference proteome</keyword>
<dbReference type="RefSeq" id="WP_377352940.1">
    <property type="nucleotide sequence ID" value="NZ_JBHTLQ010000009.1"/>
</dbReference>
<feature type="transmembrane region" description="Helical" evidence="1">
    <location>
        <begin position="403"/>
        <end position="430"/>
    </location>
</feature>
<comment type="caution">
    <text evidence="2">The sequence shown here is derived from an EMBL/GenBank/DDBJ whole genome shotgun (WGS) entry which is preliminary data.</text>
</comment>
<proteinExistence type="predicted"/>
<dbReference type="EMBL" id="JBHTLQ010000009">
    <property type="protein sequence ID" value="MFD1190093.1"/>
    <property type="molecule type" value="Genomic_DNA"/>
</dbReference>
<dbReference type="InterPro" id="IPR005625">
    <property type="entry name" value="PepSY-ass_TM"/>
</dbReference>
<name>A0ABW3SZD0_9CAUL</name>
<feature type="transmembrane region" description="Helical" evidence="1">
    <location>
        <begin position="148"/>
        <end position="169"/>
    </location>
</feature>
<evidence type="ECO:0000313" key="2">
    <source>
        <dbReference type="EMBL" id="MFD1190093.1"/>
    </source>
</evidence>
<protein>
    <submittedName>
        <fullName evidence="2">PepSY-associated TM helix domain-containing protein</fullName>
    </submittedName>
</protein>
<dbReference type="PANTHER" id="PTHR34219">
    <property type="entry name" value="IRON-REGULATED INNER MEMBRANE PROTEIN-RELATED"/>
    <property type="match status" value="1"/>
</dbReference>
<evidence type="ECO:0000256" key="1">
    <source>
        <dbReference type="SAM" id="Phobius"/>
    </source>
</evidence>
<accession>A0ABW3SZD0</accession>
<feature type="transmembrane region" description="Helical" evidence="1">
    <location>
        <begin position="201"/>
        <end position="221"/>
    </location>
</feature>
<dbReference type="Proteomes" id="UP001597216">
    <property type="component" value="Unassembled WGS sequence"/>
</dbReference>
<keyword evidence="1" id="KW-0472">Membrane</keyword>
<feature type="transmembrane region" description="Helical" evidence="1">
    <location>
        <begin position="20"/>
        <end position="44"/>
    </location>
</feature>
<feature type="transmembrane region" description="Helical" evidence="1">
    <location>
        <begin position="362"/>
        <end position="383"/>
    </location>
</feature>
<gene>
    <name evidence="2" type="ORF">ACFQ27_05825</name>
</gene>
<sequence length="463" mass="50679">MTDHDKATRRILLHRTLWRWHFYAGLFCVPFVLILAITGAIYLFKPQVNAWLDQPYAHVALSGPAASPEAQALAAVGSIPAGRLKAYQLPDAPDQAVQVLVSAKGEDTRVWVHPQTLQVLKAVPEKGRFMQVVHCIHGELLMGKTGSILVELAGSWALIMVLTGLYLWWPRGAQGLAGVVYPRLGRGGRLFWRDIHAVTGVWISSLALFLLLTALPWTQVWGQAFKEVRRMAVPAAVPADWPTAGNRAQPDDLHAEHRGMKGMANHDHLMPGQYAALNLIVPQAQTLNLAYPALVSPPGKRAKTWTAKSDSQDRPLREEYRFTARGERIGHDGFADKPLLDRVVSVGVAAHEGQLFGLPNQLLGVIAALGMSTLSVSGVVMWWKRRPESRLGAPETLDTRPLSIGLGLLALAFAVFLPVMGISLAIVILLDRLVFPFIPGLRTWLGLAGPGEGLAPSHRRRFA</sequence>
<reference evidence="3" key="1">
    <citation type="journal article" date="2019" name="Int. J. Syst. Evol. Microbiol.">
        <title>The Global Catalogue of Microorganisms (GCM) 10K type strain sequencing project: providing services to taxonomists for standard genome sequencing and annotation.</title>
        <authorList>
            <consortium name="The Broad Institute Genomics Platform"/>
            <consortium name="The Broad Institute Genome Sequencing Center for Infectious Disease"/>
            <person name="Wu L."/>
            <person name="Ma J."/>
        </authorList>
    </citation>
    <scope>NUCLEOTIDE SEQUENCE [LARGE SCALE GENOMIC DNA]</scope>
    <source>
        <strain evidence="3">CCUG 55074</strain>
    </source>
</reference>
<organism evidence="2 3">
    <name type="scientific">Phenylobacterium conjunctum</name>
    <dbReference type="NCBI Taxonomy" id="1298959"/>
    <lineage>
        <taxon>Bacteria</taxon>
        <taxon>Pseudomonadati</taxon>
        <taxon>Pseudomonadota</taxon>
        <taxon>Alphaproteobacteria</taxon>
        <taxon>Caulobacterales</taxon>
        <taxon>Caulobacteraceae</taxon>
        <taxon>Phenylobacterium</taxon>
    </lineage>
</organism>
<dbReference type="PANTHER" id="PTHR34219:SF1">
    <property type="entry name" value="PEPSY DOMAIN-CONTAINING PROTEIN"/>
    <property type="match status" value="1"/>
</dbReference>
<keyword evidence="1" id="KW-0812">Transmembrane</keyword>
<evidence type="ECO:0000313" key="3">
    <source>
        <dbReference type="Proteomes" id="UP001597216"/>
    </source>
</evidence>
<keyword evidence="1" id="KW-1133">Transmembrane helix</keyword>
<dbReference type="Pfam" id="PF03929">
    <property type="entry name" value="PepSY_TM"/>
    <property type="match status" value="1"/>
</dbReference>